<feature type="transmembrane region" description="Helical" evidence="1">
    <location>
        <begin position="187"/>
        <end position="206"/>
    </location>
</feature>
<reference evidence="3 5" key="3">
    <citation type="submission" date="2017-12" db="EMBL/GenBank/DDBJ databases">
        <title>Phylogenetic diversity of female urinary microbiome.</title>
        <authorList>
            <person name="Thomas-White K."/>
            <person name="Wolfe A.J."/>
        </authorList>
    </citation>
    <scope>NUCLEOTIDE SEQUENCE [LARGE SCALE GENOMIC DNA]</scope>
    <source>
        <strain evidence="3 5">UMB0139</strain>
    </source>
</reference>
<gene>
    <name evidence="2" type="ORF">AWM72_03625</name>
    <name evidence="3" type="ORF">CYJ28_08105</name>
</gene>
<proteinExistence type="predicted"/>
<dbReference type="EMBL" id="CP014160">
    <property type="protein sequence ID" value="AMB93909.1"/>
    <property type="molecule type" value="Genomic_DNA"/>
</dbReference>
<dbReference type="RefSeq" id="WP_067973303.1">
    <property type="nucleotide sequence ID" value="NZ_CAJHKM010000005.1"/>
</dbReference>
<feature type="transmembrane region" description="Helical" evidence="1">
    <location>
        <begin position="153"/>
        <end position="175"/>
    </location>
</feature>
<protein>
    <submittedName>
        <fullName evidence="2">Uncharacterized protein</fullName>
    </submittedName>
</protein>
<evidence type="ECO:0000313" key="3">
    <source>
        <dbReference type="EMBL" id="PKZ21140.1"/>
    </source>
</evidence>
<organism evidence="2 4">
    <name type="scientific">Aerococcus sanguinicola</name>
    <dbReference type="NCBI Taxonomy" id="119206"/>
    <lineage>
        <taxon>Bacteria</taxon>
        <taxon>Bacillati</taxon>
        <taxon>Bacillota</taxon>
        <taxon>Bacilli</taxon>
        <taxon>Lactobacillales</taxon>
        <taxon>Aerococcaceae</taxon>
        <taxon>Aerococcus</taxon>
    </lineage>
</organism>
<sequence>MGHLMKGQAHLFAKEKETWLFVAFAAFPLLLLIVRLFNTNFMQLSADPGSMDFMTFFEAVVYVQYNFGLPTIALIYLVAVNVGDEIRNKILYLYKDMPKGKLLSAKHLTLVGVYGLYVLLTFLACLITYYTTLIREDYASGAFIGEVFWTEDALNAVGIFLMSIIIIYLASYLSIHFGNGLTMTIGVLFYLFSLVASGIDFTRFFFPTGFVAFFDKQNAGFVLLLMFLCFFIWIAILIFLAGKAYRKAEY</sequence>
<dbReference type="Proteomes" id="UP000069912">
    <property type="component" value="Chromosome"/>
</dbReference>
<reference evidence="2 4" key="1">
    <citation type="journal article" date="2016" name="Genome Announc.">
        <title>Complete Genome Sequences of Aerococcus christensenii CCUG 28831T, Aerococcus sanguinicola CCUG 43001T, Aerococcus urinae CCUG 36881T, Aerococcus urinaeequi CCUG 28094T, Aerococcus urinaehominis CCUG 42038 BT, and Aerococcus viridans CCUG 4311T.</title>
        <authorList>
            <person name="Carkaci D."/>
            <person name="Dargis R."/>
            <person name="Nielsen X.C."/>
            <person name="Skovgaard O."/>
            <person name="Fuursted K."/>
            <person name="Christensen J.J."/>
        </authorList>
    </citation>
    <scope>NUCLEOTIDE SEQUENCE [LARGE SCALE GENOMIC DNA]</scope>
    <source>
        <strain evidence="2 4">CCUG43001</strain>
    </source>
</reference>
<feature type="transmembrane region" description="Helical" evidence="1">
    <location>
        <begin position="108"/>
        <end position="133"/>
    </location>
</feature>
<keyword evidence="1" id="KW-0812">Transmembrane</keyword>
<evidence type="ECO:0000313" key="4">
    <source>
        <dbReference type="Proteomes" id="UP000069912"/>
    </source>
</evidence>
<feature type="transmembrane region" description="Helical" evidence="1">
    <location>
        <begin position="20"/>
        <end position="39"/>
    </location>
</feature>
<keyword evidence="4" id="KW-1185">Reference proteome</keyword>
<evidence type="ECO:0000313" key="2">
    <source>
        <dbReference type="EMBL" id="AMB93909.1"/>
    </source>
</evidence>
<dbReference type="KEGG" id="asan:AWM72_03625"/>
<dbReference type="OrthoDB" id="2136506at2"/>
<dbReference type="EMBL" id="PKGY01000004">
    <property type="protein sequence ID" value="PKZ21140.1"/>
    <property type="molecule type" value="Genomic_DNA"/>
</dbReference>
<feature type="transmembrane region" description="Helical" evidence="1">
    <location>
        <begin position="218"/>
        <end position="241"/>
    </location>
</feature>
<dbReference type="AlphaFoldDB" id="A0A109RDM4"/>
<evidence type="ECO:0000256" key="1">
    <source>
        <dbReference type="SAM" id="Phobius"/>
    </source>
</evidence>
<dbReference type="GeneID" id="92903160"/>
<keyword evidence="1" id="KW-1133">Transmembrane helix</keyword>
<dbReference type="Proteomes" id="UP000234239">
    <property type="component" value="Unassembled WGS sequence"/>
</dbReference>
<feature type="transmembrane region" description="Helical" evidence="1">
    <location>
        <begin position="59"/>
        <end position="79"/>
    </location>
</feature>
<evidence type="ECO:0000313" key="5">
    <source>
        <dbReference type="Proteomes" id="UP000234239"/>
    </source>
</evidence>
<reference evidence="4" key="2">
    <citation type="submission" date="2016-01" db="EMBL/GenBank/DDBJ databases">
        <title>Six Aerococcus type strain genome sequencing and assembly using PacBio and Illumina Hiseq.</title>
        <authorList>
            <person name="Carkaci D."/>
            <person name="Dargis R."/>
            <person name="Nielsen X.C."/>
            <person name="Skovgaard O."/>
            <person name="Fuursted K."/>
            <person name="Christensen J.J."/>
        </authorList>
    </citation>
    <scope>NUCLEOTIDE SEQUENCE [LARGE SCALE GENOMIC DNA]</scope>
    <source>
        <strain evidence="4">CCUG43001</strain>
    </source>
</reference>
<keyword evidence="1" id="KW-0472">Membrane</keyword>
<accession>A0A109RDM4</accession>
<name>A0A109RDM4_9LACT</name>